<reference evidence="1 2" key="1">
    <citation type="journal article" date="2020" name="IScience">
        <title>Genome Sequencing of the Endangered Kingdonia uniflora (Circaeasteraceae, Ranunculales) Reveals Potential Mechanisms of Evolutionary Specialization.</title>
        <authorList>
            <person name="Sun Y."/>
            <person name="Deng T."/>
            <person name="Zhang A."/>
            <person name="Moore M.J."/>
            <person name="Landis J.B."/>
            <person name="Lin N."/>
            <person name="Zhang H."/>
            <person name="Zhang X."/>
            <person name="Huang J."/>
            <person name="Zhang X."/>
            <person name="Sun H."/>
            <person name="Wang H."/>
        </authorList>
    </citation>
    <scope>NUCLEOTIDE SEQUENCE [LARGE SCALE GENOMIC DNA]</scope>
    <source>
        <strain evidence="1">TB1705</strain>
        <tissue evidence="1">Leaf</tissue>
    </source>
</reference>
<organism evidence="1 2">
    <name type="scientific">Kingdonia uniflora</name>
    <dbReference type="NCBI Taxonomy" id="39325"/>
    <lineage>
        <taxon>Eukaryota</taxon>
        <taxon>Viridiplantae</taxon>
        <taxon>Streptophyta</taxon>
        <taxon>Embryophyta</taxon>
        <taxon>Tracheophyta</taxon>
        <taxon>Spermatophyta</taxon>
        <taxon>Magnoliopsida</taxon>
        <taxon>Ranunculales</taxon>
        <taxon>Circaeasteraceae</taxon>
        <taxon>Kingdonia</taxon>
    </lineage>
</organism>
<evidence type="ECO:0000313" key="2">
    <source>
        <dbReference type="Proteomes" id="UP000541444"/>
    </source>
</evidence>
<dbReference type="AlphaFoldDB" id="A0A7J7LSX9"/>
<sequence length="87" mass="10393">MSRHVRRHEREVGIHFINFHRDEVVTVGREIFSRNQTNNPNEYDVLVDLVIDEDVEVSGRRGIFFCDILLGEWFKYPSFILKIIDED</sequence>
<protein>
    <submittedName>
        <fullName evidence="1">Uncharacterized protein</fullName>
    </submittedName>
</protein>
<keyword evidence="2" id="KW-1185">Reference proteome</keyword>
<evidence type="ECO:0000313" key="1">
    <source>
        <dbReference type="EMBL" id="KAF6145630.1"/>
    </source>
</evidence>
<dbReference type="Proteomes" id="UP000541444">
    <property type="component" value="Unassembled WGS sequence"/>
</dbReference>
<gene>
    <name evidence="1" type="ORF">GIB67_018736</name>
</gene>
<name>A0A7J7LSX9_9MAGN</name>
<accession>A0A7J7LSX9</accession>
<proteinExistence type="predicted"/>
<dbReference type="EMBL" id="JACGCM010002048">
    <property type="protein sequence ID" value="KAF6145630.1"/>
    <property type="molecule type" value="Genomic_DNA"/>
</dbReference>
<comment type="caution">
    <text evidence="1">The sequence shown here is derived from an EMBL/GenBank/DDBJ whole genome shotgun (WGS) entry which is preliminary data.</text>
</comment>